<proteinExistence type="predicted"/>
<organism evidence="1 2">
    <name type="scientific">Rhododendron williamsianum</name>
    <dbReference type="NCBI Taxonomy" id="262921"/>
    <lineage>
        <taxon>Eukaryota</taxon>
        <taxon>Viridiplantae</taxon>
        <taxon>Streptophyta</taxon>
        <taxon>Embryophyta</taxon>
        <taxon>Tracheophyta</taxon>
        <taxon>Spermatophyta</taxon>
        <taxon>Magnoliopsida</taxon>
        <taxon>eudicotyledons</taxon>
        <taxon>Gunneridae</taxon>
        <taxon>Pentapetalae</taxon>
        <taxon>asterids</taxon>
        <taxon>Ericales</taxon>
        <taxon>Ericaceae</taxon>
        <taxon>Ericoideae</taxon>
        <taxon>Rhodoreae</taxon>
        <taxon>Rhododendron</taxon>
    </lineage>
</organism>
<comment type="caution">
    <text evidence="1">The sequence shown here is derived from an EMBL/GenBank/DDBJ whole genome shotgun (WGS) entry which is preliminary data.</text>
</comment>
<dbReference type="EMBL" id="QEFC01002394">
    <property type="protein sequence ID" value="KAE9452484.1"/>
    <property type="molecule type" value="Genomic_DNA"/>
</dbReference>
<dbReference type="AlphaFoldDB" id="A0A6A4L7X0"/>
<accession>A0A6A4L7X0</accession>
<reference evidence="1 2" key="1">
    <citation type="journal article" date="2019" name="Genome Biol. Evol.">
        <title>The Rhododendron genome and chromosomal organization provide insight into shared whole-genome duplications across the heath family (Ericaceae).</title>
        <authorList>
            <person name="Soza V.L."/>
            <person name="Lindsley D."/>
            <person name="Waalkes A."/>
            <person name="Ramage E."/>
            <person name="Patwardhan R.P."/>
            <person name="Burton J.N."/>
            <person name="Adey A."/>
            <person name="Kumar A."/>
            <person name="Qiu R."/>
            <person name="Shendure J."/>
            <person name="Hall B."/>
        </authorList>
    </citation>
    <scope>NUCLEOTIDE SEQUENCE [LARGE SCALE GENOMIC DNA]</scope>
    <source>
        <strain evidence="1">RSF 1966-606</strain>
    </source>
</reference>
<evidence type="ECO:0000313" key="2">
    <source>
        <dbReference type="Proteomes" id="UP000428333"/>
    </source>
</evidence>
<dbReference type="PANTHER" id="PTHR47481:SF31">
    <property type="entry name" value="OS01G0873500 PROTEIN"/>
    <property type="match status" value="1"/>
</dbReference>
<sequence length="261" mass="29223">MGRFVPQGSLGIALSVFKMAIITWPPHVWVQNSTFSYTFSLVLEVLFPFVKNSEILHGIKAARQKSDDLRVVNRDTGVTMPPFLAFLVSNFHTLVKIQLGSDNYLLWKTQVLNALRANGFIGYVDAYLRWQLIDNQLLLCLTASLSASTLPLVLGLEHAYETGTIEQYIDEIKLCAQKLGAVGYMVDDDDLNGLPEIFDPVKFAIGAHRDLKFHELVSILKAEEIRLHKSKGNPVLLVCLLPLKSYKISMLLVQVILLKGL</sequence>
<evidence type="ECO:0000313" key="1">
    <source>
        <dbReference type="EMBL" id="KAE9452484.1"/>
    </source>
</evidence>
<feature type="non-terminal residue" evidence="1">
    <location>
        <position position="1"/>
    </location>
</feature>
<dbReference type="PANTHER" id="PTHR47481">
    <property type="match status" value="1"/>
</dbReference>
<protein>
    <recommendedName>
        <fullName evidence="3">Retrotransposon Copia-like N-terminal domain-containing protein</fullName>
    </recommendedName>
</protein>
<dbReference type="Proteomes" id="UP000428333">
    <property type="component" value="Linkage Group LG09"/>
</dbReference>
<gene>
    <name evidence="1" type="ORF">C3L33_15611</name>
</gene>
<evidence type="ECO:0008006" key="3">
    <source>
        <dbReference type="Google" id="ProtNLM"/>
    </source>
</evidence>
<keyword evidence="2" id="KW-1185">Reference proteome</keyword>
<dbReference type="OrthoDB" id="998461at2759"/>
<name>A0A6A4L7X0_9ERIC</name>